<protein>
    <submittedName>
        <fullName evidence="12">Sugar transport protein 4</fullName>
    </submittedName>
</protein>
<keyword evidence="5 10" id="KW-1133">Transmembrane helix</keyword>
<dbReference type="InterPro" id="IPR005829">
    <property type="entry name" value="Sugar_transporter_CS"/>
</dbReference>
<evidence type="ECO:0000256" key="7">
    <source>
        <dbReference type="ARBA" id="ARBA00049119"/>
    </source>
</evidence>
<evidence type="ECO:0000256" key="3">
    <source>
        <dbReference type="ARBA" id="ARBA00022448"/>
    </source>
</evidence>
<feature type="transmembrane region" description="Helical" evidence="10">
    <location>
        <begin position="276"/>
        <end position="295"/>
    </location>
</feature>
<evidence type="ECO:0000256" key="2">
    <source>
        <dbReference type="ARBA" id="ARBA00010992"/>
    </source>
</evidence>
<dbReference type="InterPro" id="IPR003663">
    <property type="entry name" value="Sugar/inositol_transpt"/>
</dbReference>
<evidence type="ECO:0000256" key="6">
    <source>
        <dbReference type="ARBA" id="ARBA00023136"/>
    </source>
</evidence>
<feature type="transmembrane region" description="Helical" evidence="10">
    <location>
        <begin position="307"/>
        <end position="328"/>
    </location>
</feature>
<accession>A0A5N5Q9Z2</accession>
<feature type="region of interest" description="Disordered" evidence="9">
    <location>
        <begin position="467"/>
        <end position="508"/>
    </location>
</feature>
<evidence type="ECO:0000256" key="8">
    <source>
        <dbReference type="RuleBase" id="RU003346"/>
    </source>
</evidence>
<dbReference type="Proteomes" id="UP000383932">
    <property type="component" value="Unassembled WGS sequence"/>
</dbReference>
<dbReference type="PANTHER" id="PTHR48022">
    <property type="entry name" value="PLASTIDIC GLUCOSE TRANSPORTER 4"/>
    <property type="match status" value="1"/>
</dbReference>
<dbReference type="InterPro" id="IPR036259">
    <property type="entry name" value="MFS_trans_sf"/>
</dbReference>
<proteinExistence type="inferred from homology"/>
<gene>
    <name evidence="12" type="ORF">CTheo_7950</name>
</gene>
<feature type="compositionally biased region" description="Polar residues" evidence="9">
    <location>
        <begin position="497"/>
        <end position="507"/>
    </location>
</feature>
<feature type="transmembrane region" description="Helical" evidence="10">
    <location>
        <begin position="125"/>
        <end position="146"/>
    </location>
</feature>
<evidence type="ECO:0000256" key="5">
    <source>
        <dbReference type="ARBA" id="ARBA00022989"/>
    </source>
</evidence>
<name>A0A5N5Q9Z2_9AGAM</name>
<keyword evidence="12" id="KW-0762">Sugar transport</keyword>
<comment type="catalytic activity">
    <reaction evidence="7">
        <text>myo-inositol(out) + H(+)(out) = myo-inositol(in) + H(+)(in)</text>
        <dbReference type="Rhea" id="RHEA:60364"/>
        <dbReference type="ChEBI" id="CHEBI:15378"/>
        <dbReference type="ChEBI" id="CHEBI:17268"/>
    </reaction>
</comment>
<feature type="transmembrane region" description="Helical" evidence="10">
    <location>
        <begin position="335"/>
        <end position="357"/>
    </location>
</feature>
<keyword evidence="3 8" id="KW-0813">Transport</keyword>
<feature type="transmembrane region" description="Helical" evidence="10">
    <location>
        <begin position="100"/>
        <end position="119"/>
    </location>
</feature>
<dbReference type="EMBL" id="SSOP01000409">
    <property type="protein sequence ID" value="KAB5588610.1"/>
    <property type="molecule type" value="Genomic_DNA"/>
</dbReference>
<feature type="transmembrane region" description="Helical" evidence="10">
    <location>
        <begin position="158"/>
        <end position="176"/>
    </location>
</feature>
<feature type="transmembrane region" description="Helical" evidence="10">
    <location>
        <begin position="188"/>
        <end position="210"/>
    </location>
</feature>
<dbReference type="PROSITE" id="PS00217">
    <property type="entry name" value="SUGAR_TRANSPORT_2"/>
    <property type="match status" value="1"/>
</dbReference>
<evidence type="ECO:0000256" key="10">
    <source>
        <dbReference type="SAM" id="Phobius"/>
    </source>
</evidence>
<dbReference type="OrthoDB" id="648285at2759"/>
<dbReference type="NCBIfam" id="TIGR00879">
    <property type="entry name" value="SP"/>
    <property type="match status" value="1"/>
</dbReference>
<keyword evidence="13" id="KW-1185">Reference proteome</keyword>
<dbReference type="PROSITE" id="PS00216">
    <property type="entry name" value="SUGAR_TRANSPORT_1"/>
    <property type="match status" value="1"/>
</dbReference>
<feature type="transmembrane region" description="Helical" evidence="10">
    <location>
        <begin position="432"/>
        <end position="450"/>
    </location>
</feature>
<feature type="transmembrane region" description="Helical" evidence="10">
    <location>
        <begin position="27"/>
        <end position="44"/>
    </location>
</feature>
<comment type="similarity">
    <text evidence="2 8">Belongs to the major facilitator superfamily. Sugar transporter (TC 2.A.1.1) family.</text>
</comment>
<dbReference type="InterPro" id="IPR050360">
    <property type="entry name" value="MFS_Sugar_Transporters"/>
</dbReference>
<reference evidence="12 13" key="1">
    <citation type="journal article" date="2019" name="Fungal Biol. Biotechnol.">
        <title>Draft genome sequence of fastidious pathogen Ceratobasidium theobromae, which causes vascular-streak dieback in Theobroma cacao.</title>
        <authorList>
            <person name="Ali S.S."/>
            <person name="Asman A."/>
            <person name="Shao J."/>
            <person name="Firmansyah A.P."/>
            <person name="Susilo A.W."/>
            <person name="Rosmana A."/>
            <person name="McMahon P."/>
            <person name="Junaid M."/>
            <person name="Guest D."/>
            <person name="Kheng T.Y."/>
            <person name="Meinhardt L.W."/>
            <person name="Bailey B.A."/>
        </authorList>
    </citation>
    <scope>NUCLEOTIDE SEQUENCE [LARGE SCALE GENOMIC DNA]</scope>
    <source>
        <strain evidence="12 13">CT2</strain>
    </source>
</reference>
<keyword evidence="6 10" id="KW-0472">Membrane</keyword>
<feature type="transmembrane region" description="Helical" evidence="10">
    <location>
        <begin position="68"/>
        <end position="88"/>
    </location>
</feature>
<dbReference type="PANTHER" id="PTHR48022:SF73">
    <property type="entry name" value="METABOLITE TRANSPORT PROTEIN YDL199C-RELATED"/>
    <property type="match status" value="1"/>
</dbReference>
<evidence type="ECO:0000313" key="12">
    <source>
        <dbReference type="EMBL" id="KAB5588610.1"/>
    </source>
</evidence>
<dbReference type="InterPro" id="IPR005828">
    <property type="entry name" value="MFS_sugar_transport-like"/>
</dbReference>
<feature type="transmembrane region" description="Helical" evidence="10">
    <location>
        <begin position="363"/>
        <end position="388"/>
    </location>
</feature>
<evidence type="ECO:0000256" key="1">
    <source>
        <dbReference type="ARBA" id="ARBA00004141"/>
    </source>
</evidence>
<dbReference type="SUPFAM" id="SSF103473">
    <property type="entry name" value="MFS general substrate transporter"/>
    <property type="match status" value="1"/>
</dbReference>
<keyword evidence="4 10" id="KW-0812">Transmembrane</keyword>
<dbReference type="GO" id="GO:0016020">
    <property type="term" value="C:membrane"/>
    <property type="evidence" value="ECO:0007669"/>
    <property type="project" value="UniProtKB-SubCell"/>
</dbReference>
<dbReference type="Gene3D" id="1.20.1250.20">
    <property type="entry name" value="MFS general substrate transporter like domains"/>
    <property type="match status" value="1"/>
</dbReference>
<evidence type="ECO:0000256" key="9">
    <source>
        <dbReference type="SAM" id="MobiDB-lite"/>
    </source>
</evidence>
<evidence type="ECO:0000313" key="13">
    <source>
        <dbReference type="Proteomes" id="UP000383932"/>
    </source>
</evidence>
<comment type="subcellular location">
    <subcellularLocation>
        <location evidence="1">Membrane</location>
        <topology evidence="1">Multi-pass membrane protein</topology>
    </subcellularLocation>
</comment>
<dbReference type="PROSITE" id="PS50850">
    <property type="entry name" value="MFS"/>
    <property type="match status" value="1"/>
</dbReference>
<dbReference type="GO" id="GO:0005351">
    <property type="term" value="F:carbohydrate:proton symporter activity"/>
    <property type="evidence" value="ECO:0007669"/>
    <property type="project" value="TreeGrafter"/>
</dbReference>
<dbReference type="InterPro" id="IPR020846">
    <property type="entry name" value="MFS_dom"/>
</dbReference>
<evidence type="ECO:0000256" key="4">
    <source>
        <dbReference type="ARBA" id="ARBA00022692"/>
    </source>
</evidence>
<dbReference type="AlphaFoldDB" id="A0A5N5Q9Z2"/>
<evidence type="ECO:0000259" key="11">
    <source>
        <dbReference type="PROSITE" id="PS50850"/>
    </source>
</evidence>
<dbReference type="Pfam" id="PF00083">
    <property type="entry name" value="Sugar_tr"/>
    <property type="match status" value="1"/>
</dbReference>
<organism evidence="12 13">
    <name type="scientific">Ceratobasidium theobromae</name>
    <dbReference type="NCBI Taxonomy" id="1582974"/>
    <lineage>
        <taxon>Eukaryota</taxon>
        <taxon>Fungi</taxon>
        <taxon>Dikarya</taxon>
        <taxon>Basidiomycota</taxon>
        <taxon>Agaricomycotina</taxon>
        <taxon>Agaricomycetes</taxon>
        <taxon>Cantharellales</taxon>
        <taxon>Ceratobasidiaceae</taxon>
        <taxon>Ceratobasidium</taxon>
    </lineage>
</organism>
<feature type="domain" description="Major facilitator superfamily (MFS) profile" evidence="11">
    <location>
        <begin position="31"/>
        <end position="454"/>
    </location>
</feature>
<dbReference type="FunFam" id="1.20.1250.20:FF:000119">
    <property type="entry name" value="MFS monosaccharide transporter, putative"/>
    <property type="match status" value="1"/>
</dbReference>
<dbReference type="PRINTS" id="PR00171">
    <property type="entry name" value="SUGRTRNSPORT"/>
</dbReference>
<sequence>MTLQNDSFNHSGGGNPRKSYRLVGQPLLYAITCFASLGVFLFGYDQGVMSGIITGPQFKAFFKQPDSYQIGTMVAILEVGAFITSIAAGRVADIIGRRKTLFTGACIFVVGGAIQTFTTGFKMMVLGRIVSGFGVGLLSTIVPIYQSEISPAEHRGKLACIEFTGNIFGYASSVWVDYFSSFLESDWAWRLPLFMQCVIGAILAAGSLLLPESPRWLIDNDLLDEGRKVISDLHGGDPDDFKAVAEFNEIKEMVEKDRLVGDRSYLAMWRRYRQRVLIAMSSQAFAQLNGINAMVFEQAGWIGREAILMTGINGIIYVFSTVPTWYLVDVWGRRAILMSGAAVMALALSATGWFMYIDQAYTPNAVVLCVIVFNAAFGFSWGPLPWLYPPEIMPLAFRAKGVSMSTATNWLFNWIVGQVTPTLQEVIQWRLYPMHAFFCACSLILVYFTYPETMGIPLEEMDVVFGEEPSATGDDDSETSSLVRGRPRSYDSPAGSRHSSPASNQGWWGSVLGRRKAREAYQVVPSSDGGP</sequence>
<comment type="caution">
    <text evidence="12">The sequence shown here is derived from an EMBL/GenBank/DDBJ whole genome shotgun (WGS) entry which is preliminary data.</text>
</comment>